<dbReference type="InterPro" id="IPR058030">
    <property type="entry name" value="TRIM8/14/16/25/29/45/65_CC"/>
</dbReference>
<proteinExistence type="inferred from homology"/>
<evidence type="ECO:0000259" key="10">
    <source>
        <dbReference type="PROSITE" id="PS51225"/>
    </source>
</evidence>
<dbReference type="InterPro" id="IPR047123">
    <property type="entry name" value="MYADM-like"/>
</dbReference>
<dbReference type="AlphaFoldDB" id="A0A8C2K3U9"/>
<name>A0A8C2K3U9_CYPCA</name>
<evidence type="ECO:0000256" key="4">
    <source>
        <dbReference type="ARBA" id="ARBA00022989"/>
    </source>
</evidence>
<evidence type="ECO:0000256" key="6">
    <source>
        <dbReference type="ARBA" id="ARBA00034721"/>
    </source>
</evidence>
<feature type="domain" description="MARVEL" evidence="10">
    <location>
        <begin position="5"/>
        <end position="138"/>
    </location>
</feature>
<dbReference type="GO" id="GO:0016020">
    <property type="term" value="C:membrane"/>
    <property type="evidence" value="ECO:0007669"/>
    <property type="project" value="UniProtKB-SubCell"/>
</dbReference>
<evidence type="ECO:0000256" key="2">
    <source>
        <dbReference type="ARBA" id="ARBA00022692"/>
    </source>
</evidence>
<dbReference type="Pfam" id="PF25600">
    <property type="entry name" value="TRIM_CC"/>
    <property type="match status" value="1"/>
</dbReference>
<evidence type="ECO:0000256" key="5">
    <source>
        <dbReference type="ARBA" id="ARBA00023136"/>
    </source>
</evidence>
<comment type="similarity">
    <text evidence="6">Belongs to the MAL family.</text>
</comment>
<evidence type="ECO:0000313" key="11">
    <source>
        <dbReference type="Ensembl" id="ENSCCRP00020102792.1"/>
    </source>
</evidence>
<evidence type="ECO:0000256" key="3">
    <source>
        <dbReference type="ARBA" id="ARBA00022737"/>
    </source>
</evidence>
<reference evidence="11" key="1">
    <citation type="submission" date="2025-08" db="UniProtKB">
        <authorList>
            <consortium name="Ensembl"/>
        </authorList>
    </citation>
    <scope>IDENTIFICATION</scope>
</reference>
<dbReference type="Ensembl" id="ENSCCRT00020112321.1">
    <property type="protein sequence ID" value="ENSCCRP00020102792.1"/>
    <property type="gene ID" value="ENSCCRG00020047039.1"/>
</dbReference>
<feature type="transmembrane region" description="Helical" evidence="9">
    <location>
        <begin position="43"/>
        <end position="65"/>
    </location>
</feature>
<keyword evidence="3" id="KW-0677">Repeat</keyword>
<dbReference type="Proteomes" id="UP000694701">
    <property type="component" value="Unplaced"/>
</dbReference>
<keyword evidence="2 7" id="KW-0812">Transmembrane</keyword>
<organism evidence="11 12">
    <name type="scientific">Cyprinus carpio</name>
    <name type="common">Common carp</name>
    <dbReference type="NCBI Taxonomy" id="7962"/>
    <lineage>
        <taxon>Eukaryota</taxon>
        <taxon>Metazoa</taxon>
        <taxon>Chordata</taxon>
        <taxon>Craniata</taxon>
        <taxon>Vertebrata</taxon>
        <taxon>Euteleostomi</taxon>
        <taxon>Actinopterygii</taxon>
        <taxon>Neopterygii</taxon>
        <taxon>Teleostei</taxon>
        <taxon>Ostariophysi</taxon>
        <taxon>Cypriniformes</taxon>
        <taxon>Cyprinidae</taxon>
        <taxon>Cyprininae</taxon>
        <taxon>Cyprinus</taxon>
    </lineage>
</organism>
<dbReference type="Pfam" id="PF01284">
    <property type="entry name" value="MARVEL"/>
    <property type="match status" value="1"/>
</dbReference>
<dbReference type="PANTHER" id="PTHR17068:SF3">
    <property type="entry name" value="MYELOID-ASSOCIATED DIFFERENTIATION MARKER"/>
    <property type="match status" value="1"/>
</dbReference>
<accession>A0A8C2K3U9</accession>
<protein>
    <submittedName>
        <fullName evidence="11">FinTRIM family, member 66</fullName>
    </submittedName>
</protein>
<keyword evidence="4 9" id="KW-1133">Transmembrane helix</keyword>
<comment type="subcellular location">
    <subcellularLocation>
        <location evidence="1">Membrane</location>
        <topology evidence="1">Multi-pass membrane protein</topology>
    </subcellularLocation>
</comment>
<evidence type="ECO:0000256" key="9">
    <source>
        <dbReference type="SAM" id="Phobius"/>
    </source>
</evidence>
<dbReference type="InterPro" id="IPR008253">
    <property type="entry name" value="Marvel"/>
</dbReference>
<evidence type="ECO:0000313" key="12">
    <source>
        <dbReference type="Proteomes" id="UP000694701"/>
    </source>
</evidence>
<dbReference type="PANTHER" id="PTHR17068">
    <property type="entry name" value="MYELOID-ASSOCIATED DIFFERENTIATION MARKER MYADM FAMILY MEMBER"/>
    <property type="match status" value="1"/>
</dbReference>
<sequence length="323" mass="36708">MPVVLRSSPLLWARVAAMVFACIAFSVALYGASLTHGTGDWCVFCWSFSFVGTLLIILVEVFGLQTRAPVSWKNFPITFACYASLLCLSASIIFPLYFLKGYAGRSRMISCRIVSTVFSCLATIAYLSEKELGMTRQKYKLKIHAKEKDLLELKQAVDALKSSAQSAMENGEQIFTELMQSIERRRSKFRDLIRDQERAAESMLQTLEQEITELKQRDHELEMLLKSEDHVHVLQNCHSFSSGLPDPPFTIATLSDFGKVNDAVSALKKRLEDVFKGEWLRIYQAARSMKILHCTVPKIRSEFLHRKSVFCTYAIDFIMLDSI</sequence>
<feature type="transmembrane region" description="Helical" evidence="9">
    <location>
        <begin position="111"/>
        <end position="128"/>
    </location>
</feature>
<feature type="transmembrane region" description="Helical" evidence="9">
    <location>
        <begin position="12"/>
        <end position="31"/>
    </location>
</feature>
<dbReference type="PROSITE" id="PS51225">
    <property type="entry name" value="MARVEL"/>
    <property type="match status" value="1"/>
</dbReference>
<evidence type="ECO:0000256" key="1">
    <source>
        <dbReference type="ARBA" id="ARBA00004141"/>
    </source>
</evidence>
<feature type="coiled-coil region" evidence="8">
    <location>
        <begin position="136"/>
        <end position="224"/>
    </location>
</feature>
<keyword evidence="8" id="KW-0175">Coiled coil</keyword>
<evidence type="ECO:0000256" key="7">
    <source>
        <dbReference type="PROSITE-ProRule" id="PRU00581"/>
    </source>
</evidence>
<evidence type="ECO:0000256" key="8">
    <source>
        <dbReference type="SAM" id="Coils"/>
    </source>
</evidence>
<keyword evidence="5 7" id="KW-0472">Membrane</keyword>
<feature type="transmembrane region" description="Helical" evidence="9">
    <location>
        <begin position="77"/>
        <end position="99"/>
    </location>
</feature>